<proteinExistence type="predicted"/>
<accession>A0A5P2QMG2</accession>
<evidence type="ECO:0000313" key="2">
    <source>
        <dbReference type="Proteomes" id="UP000324507"/>
    </source>
</evidence>
<evidence type="ECO:0000313" key="1">
    <source>
        <dbReference type="EMBL" id="QEU07164.1"/>
    </source>
</evidence>
<sequence length="60" mass="6790">MVGRESEKVGLDCKRLKYTNIDQVDGPMVNIWPTNGRRNGPNGFFLAVGSQMPMIDRYCL</sequence>
<reference evidence="1 2" key="1">
    <citation type="submission" date="2019-09" db="EMBL/GenBank/DDBJ databases">
        <title>FDA dAtabase for Regulatory Grade micrObial Sequences (FDA-ARGOS): Supporting development and validation of Infectious Disease Dx tests.</title>
        <authorList>
            <person name="Sciortino C."/>
            <person name="Tallon L."/>
            <person name="Sadzewicz L."/>
            <person name="Vavikolanu K."/>
            <person name="Mehta A."/>
            <person name="Aluvathingal J."/>
            <person name="Nadendla S."/>
            <person name="Nandy P."/>
            <person name="Geyer C."/>
            <person name="Yan Y."/>
            <person name="Sichtig H."/>
        </authorList>
    </citation>
    <scope>NUCLEOTIDE SEQUENCE [LARGE SCALE GENOMIC DNA]</scope>
    <source>
        <strain evidence="1 2">FDAARGOS_643</strain>
        <plasmid evidence="1 2">unnamed3</plasmid>
    </source>
</reference>
<dbReference type="Proteomes" id="UP000324507">
    <property type="component" value="Plasmid unnamed3"/>
</dbReference>
<organism evidence="1 2">
    <name type="scientific">Paracoccus yeei</name>
    <dbReference type="NCBI Taxonomy" id="147645"/>
    <lineage>
        <taxon>Bacteria</taxon>
        <taxon>Pseudomonadati</taxon>
        <taxon>Pseudomonadota</taxon>
        <taxon>Alphaproteobacteria</taxon>
        <taxon>Rhodobacterales</taxon>
        <taxon>Paracoccaceae</taxon>
        <taxon>Paracoccus</taxon>
    </lineage>
</organism>
<keyword evidence="1" id="KW-0614">Plasmid</keyword>
<dbReference type="AlphaFoldDB" id="A0A5P2QMG2"/>
<geneLocation type="plasmid" evidence="1">
    <name>unnamed3</name>
</geneLocation>
<protein>
    <submittedName>
        <fullName evidence="1">Uncharacterized protein</fullName>
    </submittedName>
</protein>
<gene>
    <name evidence="1" type="ORF">FOB51_02655</name>
</gene>
<dbReference type="EMBL" id="CP044080">
    <property type="protein sequence ID" value="QEU07164.1"/>
    <property type="molecule type" value="Genomic_DNA"/>
</dbReference>
<name>A0A5P2QMG2_9RHOB</name>